<feature type="compositionally biased region" description="Low complexity" evidence="1">
    <location>
        <begin position="391"/>
        <end position="401"/>
    </location>
</feature>
<evidence type="ECO:0000313" key="2">
    <source>
        <dbReference type="EMBL" id="KIM91411.1"/>
    </source>
</evidence>
<feature type="region of interest" description="Disordered" evidence="1">
    <location>
        <begin position="386"/>
        <end position="406"/>
    </location>
</feature>
<dbReference type="Proteomes" id="UP000054166">
    <property type="component" value="Unassembled WGS sequence"/>
</dbReference>
<dbReference type="STRING" id="765440.A0A0C3GLE8"/>
<dbReference type="EMBL" id="KN832971">
    <property type="protein sequence ID" value="KIM91411.1"/>
    <property type="molecule type" value="Genomic_DNA"/>
</dbReference>
<evidence type="ECO:0000313" key="3">
    <source>
        <dbReference type="Proteomes" id="UP000054166"/>
    </source>
</evidence>
<keyword evidence="3" id="KW-1185">Reference proteome</keyword>
<reference evidence="3" key="2">
    <citation type="submission" date="2015-01" db="EMBL/GenBank/DDBJ databases">
        <title>Evolutionary Origins and Diversification of the Mycorrhizal Mutualists.</title>
        <authorList>
            <consortium name="DOE Joint Genome Institute"/>
            <consortium name="Mycorrhizal Genomics Consortium"/>
            <person name="Kohler A."/>
            <person name="Kuo A."/>
            <person name="Nagy L.G."/>
            <person name="Floudas D."/>
            <person name="Copeland A."/>
            <person name="Barry K.W."/>
            <person name="Cichocki N."/>
            <person name="Veneault-Fourrey C."/>
            <person name="LaButti K."/>
            <person name="Lindquist E.A."/>
            <person name="Lipzen A."/>
            <person name="Lundell T."/>
            <person name="Morin E."/>
            <person name="Murat C."/>
            <person name="Riley R."/>
            <person name="Ohm R."/>
            <person name="Sun H."/>
            <person name="Tunlid A."/>
            <person name="Henrissat B."/>
            <person name="Grigoriev I.V."/>
            <person name="Hibbett D.S."/>
            <person name="Martin F."/>
        </authorList>
    </citation>
    <scope>NUCLEOTIDE SEQUENCE [LARGE SCALE GENOMIC DNA]</scope>
    <source>
        <strain evidence="3">F 1598</strain>
    </source>
</reference>
<protein>
    <recommendedName>
        <fullName evidence="4">CxC2-like cysteine cluster KDZ transposase-associated domain-containing protein</fullName>
    </recommendedName>
</protein>
<dbReference type="Pfam" id="PF18758">
    <property type="entry name" value="KDZ"/>
    <property type="match status" value="2"/>
</dbReference>
<dbReference type="InterPro" id="IPR040521">
    <property type="entry name" value="KDZ"/>
</dbReference>
<evidence type="ECO:0000256" key="1">
    <source>
        <dbReference type="SAM" id="MobiDB-lite"/>
    </source>
</evidence>
<accession>A0A0C3GLE8</accession>
<gene>
    <name evidence="2" type="ORF">PILCRDRAFT_607</name>
</gene>
<proteinExistence type="predicted"/>
<dbReference type="InParanoid" id="A0A0C3GLE8"/>
<organism evidence="2 3">
    <name type="scientific">Piloderma croceum (strain F 1598)</name>
    <dbReference type="NCBI Taxonomy" id="765440"/>
    <lineage>
        <taxon>Eukaryota</taxon>
        <taxon>Fungi</taxon>
        <taxon>Dikarya</taxon>
        <taxon>Basidiomycota</taxon>
        <taxon>Agaricomycotina</taxon>
        <taxon>Agaricomycetes</taxon>
        <taxon>Agaricomycetidae</taxon>
        <taxon>Atheliales</taxon>
        <taxon>Atheliaceae</taxon>
        <taxon>Piloderma</taxon>
    </lineage>
</organism>
<name>A0A0C3GLE8_PILCF</name>
<reference evidence="2 3" key="1">
    <citation type="submission" date="2014-04" db="EMBL/GenBank/DDBJ databases">
        <authorList>
            <consortium name="DOE Joint Genome Institute"/>
            <person name="Kuo A."/>
            <person name="Tarkka M."/>
            <person name="Buscot F."/>
            <person name="Kohler A."/>
            <person name="Nagy L.G."/>
            <person name="Floudas D."/>
            <person name="Copeland A."/>
            <person name="Barry K.W."/>
            <person name="Cichocki N."/>
            <person name="Veneault-Fourrey C."/>
            <person name="LaButti K."/>
            <person name="Lindquist E.A."/>
            <person name="Lipzen A."/>
            <person name="Lundell T."/>
            <person name="Morin E."/>
            <person name="Murat C."/>
            <person name="Sun H."/>
            <person name="Tunlid A."/>
            <person name="Henrissat B."/>
            <person name="Grigoriev I.V."/>
            <person name="Hibbett D.S."/>
            <person name="Martin F."/>
            <person name="Nordberg H.P."/>
            <person name="Cantor M.N."/>
            <person name="Hua S.X."/>
        </authorList>
    </citation>
    <scope>NUCLEOTIDE SEQUENCE [LARGE SCALE GENOMIC DNA]</scope>
    <source>
        <strain evidence="2 3">F 1598</strain>
    </source>
</reference>
<dbReference type="AlphaFoldDB" id="A0A0C3GLE8"/>
<dbReference type="HOGENOM" id="CLU_003703_13_3_1"/>
<evidence type="ECO:0008006" key="4">
    <source>
        <dbReference type="Google" id="ProtNLM"/>
    </source>
</evidence>
<sequence length="615" mass="69648">MLIIWEWRHIKLLKRSGSGFDPGGVNTTTPGSLAIPCHACPIPNVNLPMGWENVPPERAWLYTLIVAMDVNFWLRSRLRGTIKKEPTLGLSWAYFVDNKPYSDFIKDHMDQEEIRTCVGFQALLNMLTKGSKGLRATGMAAWFTKFWDCAKQLPAALVPPVSMIIHALVPKFHLQSHIEACQSAFSFNFFKGGVRTDGEGVERNWDELNGQGPSTSEMLPCARWNTLDDCCGWVNWHKTMGLGNLLLKWLLVATTEAGKSRRDFTLFDSSLRKENLAEVVEMESNLAAWTDDHSSRPDPYCLPKSNVTLQQVRLSMAEEEKARTEAGTGSTHDVTASAFLLLGMDIEGLQQTLCLETSGKQKQTLLQKTLTMQQLYMPGFDPKTCSHVDRSSSSPPSHSIPTIANTAPMGWPQWKTVSAMRKPPIHLKVKSIIPVLVKPSTLRGNGPWEDVLKVLDHSDVQALNKRELTAQEKEDIRRVRERNGVILEADDINAERVLATVASVGEGHCRPSWIWYTGNVYEDMNDPLTRAALRVEWAKAKARVDWWQEEVILLDEEMRQVLEYCKWKEDWWIKQVPCRGDVSARLTEGLHAYAEEQADLERRIHSSWTTKWAIA</sequence>